<reference evidence="3" key="1">
    <citation type="journal article" date="2019" name="Int. J. Syst. Evol. Microbiol.">
        <title>The Global Catalogue of Microorganisms (GCM) 10K type strain sequencing project: providing services to taxonomists for standard genome sequencing and annotation.</title>
        <authorList>
            <consortium name="The Broad Institute Genomics Platform"/>
            <consortium name="The Broad Institute Genome Sequencing Center for Infectious Disease"/>
            <person name="Wu L."/>
            <person name="Ma J."/>
        </authorList>
    </citation>
    <scope>NUCLEOTIDE SEQUENCE [LARGE SCALE GENOMIC DNA]</scope>
    <source>
        <strain evidence="3">IBRC-M 10906</strain>
    </source>
</reference>
<dbReference type="SMART" id="SM00960">
    <property type="entry name" value="Robl_LC7"/>
    <property type="match status" value="1"/>
</dbReference>
<organism evidence="2 3">
    <name type="scientific">Prauserella oleivorans</name>
    <dbReference type="NCBI Taxonomy" id="1478153"/>
    <lineage>
        <taxon>Bacteria</taxon>
        <taxon>Bacillati</taxon>
        <taxon>Actinomycetota</taxon>
        <taxon>Actinomycetes</taxon>
        <taxon>Pseudonocardiales</taxon>
        <taxon>Pseudonocardiaceae</taxon>
        <taxon>Prauserella</taxon>
    </lineage>
</organism>
<evidence type="ECO:0000313" key="3">
    <source>
        <dbReference type="Proteomes" id="UP001597478"/>
    </source>
</evidence>
<evidence type="ECO:0000259" key="1">
    <source>
        <dbReference type="SMART" id="SM00960"/>
    </source>
</evidence>
<dbReference type="Proteomes" id="UP001597478">
    <property type="component" value="Unassembled WGS sequence"/>
</dbReference>
<accession>A0ABW5W340</accession>
<name>A0ABW5W340_9PSEU</name>
<dbReference type="InterPro" id="IPR004942">
    <property type="entry name" value="Roadblock/LAMTOR2_dom"/>
</dbReference>
<gene>
    <name evidence="2" type="ORF">ACFS2C_00775</name>
</gene>
<protein>
    <submittedName>
        <fullName evidence="2">Roadblock/LC7 domain-containing protein</fullName>
    </submittedName>
</protein>
<evidence type="ECO:0000313" key="2">
    <source>
        <dbReference type="EMBL" id="MFD2797925.1"/>
    </source>
</evidence>
<comment type="caution">
    <text evidence="2">The sequence shown here is derived from an EMBL/GenBank/DDBJ whole genome shotgun (WGS) entry which is preliminary data.</text>
</comment>
<feature type="domain" description="Roadblock/LAMTOR2" evidence="1">
    <location>
        <begin position="7"/>
        <end position="96"/>
    </location>
</feature>
<sequence>MNHDVLITELRTLREQVSGVTDALIAAVDGLTVVADVADTLDPDNVSALAATGLGLARRTTSVIGHGTLRQFVVQSSGGILATYAIGDVALLVVLGDEGLDMARLHQQVLPTLERLGSLLNAPQVVAS</sequence>
<keyword evidence="3" id="KW-1185">Reference proteome</keyword>
<dbReference type="SUPFAM" id="SSF103196">
    <property type="entry name" value="Roadblock/LC7 domain"/>
    <property type="match status" value="1"/>
</dbReference>
<proteinExistence type="predicted"/>
<dbReference type="RefSeq" id="WP_377387336.1">
    <property type="nucleotide sequence ID" value="NZ_JBHSAN010000008.1"/>
</dbReference>
<dbReference type="Gene3D" id="3.30.450.30">
    <property type="entry name" value="Dynein light chain 2a, cytoplasmic"/>
    <property type="match status" value="1"/>
</dbReference>
<dbReference type="EMBL" id="JBHUOF010000001">
    <property type="protein sequence ID" value="MFD2797925.1"/>
    <property type="molecule type" value="Genomic_DNA"/>
</dbReference>
<dbReference type="Pfam" id="PF03259">
    <property type="entry name" value="Robl_LC7"/>
    <property type="match status" value="1"/>
</dbReference>